<evidence type="ECO:0000313" key="2">
    <source>
        <dbReference type="EMBL" id="KAF7842588.1"/>
    </source>
</evidence>
<feature type="region of interest" description="Disordered" evidence="1">
    <location>
        <begin position="64"/>
        <end position="286"/>
    </location>
</feature>
<evidence type="ECO:0000313" key="3">
    <source>
        <dbReference type="Proteomes" id="UP000634136"/>
    </source>
</evidence>
<feature type="compositionally biased region" description="Basic and acidic residues" evidence="1">
    <location>
        <begin position="120"/>
        <end position="129"/>
    </location>
</feature>
<feature type="compositionally biased region" description="Low complexity" evidence="1">
    <location>
        <begin position="251"/>
        <end position="260"/>
    </location>
</feature>
<keyword evidence="3" id="KW-1185">Reference proteome</keyword>
<organism evidence="2 3">
    <name type="scientific">Senna tora</name>
    <dbReference type="NCBI Taxonomy" id="362788"/>
    <lineage>
        <taxon>Eukaryota</taxon>
        <taxon>Viridiplantae</taxon>
        <taxon>Streptophyta</taxon>
        <taxon>Embryophyta</taxon>
        <taxon>Tracheophyta</taxon>
        <taxon>Spermatophyta</taxon>
        <taxon>Magnoliopsida</taxon>
        <taxon>eudicotyledons</taxon>
        <taxon>Gunneridae</taxon>
        <taxon>Pentapetalae</taxon>
        <taxon>rosids</taxon>
        <taxon>fabids</taxon>
        <taxon>Fabales</taxon>
        <taxon>Fabaceae</taxon>
        <taxon>Caesalpinioideae</taxon>
        <taxon>Cassia clade</taxon>
        <taxon>Senna</taxon>
    </lineage>
</organism>
<reference evidence="2" key="1">
    <citation type="submission" date="2020-09" db="EMBL/GenBank/DDBJ databases">
        <title>Genome-Enabled Discovery of Anthraquinone Biosynthesis in Senna tora.</title>
        <authorList>
            <person name="Kang S.-H."/>
            <person name="Pandey R.P."/>
            <person name="Lee C.-M."/>
            <person name="Sim J.-S."/>
            <person name="Jeong J.-T."/>
            <person name="Choi B.-S."/>
            <person name="Jung M."/>
            <person name="Ginzburg D."/>
            <person name="Zhao K."/>
            <person name="Won S.Y."/>
            <person name="Oh T.-J."/>
            <person name="Yu Y."/>
            <person name="Kim N.-H."/>
            <person name="Lee O.R."/>
            <person name="Lee T.-H."/>
            <person name="Bashyal P."/>
            <person name="Kim T.-S."/>
            <person name="Lee W.-H."/>
            <person name="Kawkins C."/>
            <person name="Kim C.-K."/>
            <person name="Kim J.S."/>
            <person name="Ahn B.O."/>
            <person name="Rhee S.Y."/>
            <person name="Sohng J.K."/>
        </authorList>
    </citation>
    <scope>NUCLEOTIDE SEQUENCE</scope>
    <source>
        <tissue evidence="2">Leaf</tissue>
    </source>
</reference>
<feature type="compositionally biased region" description="Polar residues" evidence="1">
    <location>
        <begin position="101"/>
        <end position="117"/>
    </location>
</feature>
<protein>
    <submittedName>
        <fullName evidence="2">Protein IWS1-like protein</fullName>
    </submittedName>
</protein>
<gene>
    <name evidence="2" type="ORF">G2W53_004886</name>
</gene>
<proteinExistence type="predicted"/>
<dbReference type="AlphaFoldDB" id="A0A834XBY7"/>
<feature type="region of interest" description="Disordered" evidence="1">
    <location>
        <begin position="394"/>
        <end position="417"/>
    </location>
</feature>
<comment type="caution">
    <text evidence="2">The sequence shown here is derived from an EMBL/GenBank/DDBJ whole genome shotgun (WGS) entry which is preliminary data.</text>
</comment>
<sequence>MNIVKDDSKPSPSYTLSWAPLSYFFRPKPSATTIDNTCVSEVTLPNSTSSQSKKEATQAVVDEDLEIQEENNNTQNMTESTKATANEAFNQVPTFDRPAMSASSSNSIPQQKPSLVVNQEIKETGEQDCPKLGNATIENEIMDSEELSKASPAPLSIPLQNESPENTKVSVGKGPSSEKNIKPTSTTHSEAVISHPEPLTSTKVHEKKPRGDREALDESLSTKEPPGKVDRPANEVSSKEGSNKTTLEDTSAVISSVSSSKKPQAVTEPTENEPGGSKSNQEDISCNIESPQGQITVNQLNEINNDEEIKVEHTKVEKFEEDDLTRLFRIMEEDTDMGVGMPYIPNIAAIEDDNEVAKAFSDLEASLKMDLNKIASSEEDNLRLQKALKFLSSHCSEEDGAPSPGLSATIDSLHQEV</sequence>
<feature type="compositionally biased region" description="Polar residues" evidence="1">
    <location>
        <begin position="158"/>
        <end position="169"/>
    </location>
</feature>
<dbReference type="Proteomes" id="UP000634136">
    <property type="component" value="Unassembled WGS sequence"/>
</dbReference>
<feature type="compositionally biased region" description="Polar residues" evidence="1">
    <location>
        <begin position="80"/>
        <end position="93"/>
    </location>
</feature>
<feature type="compositionally biased region" description="Basic and acidic residues" evidence="1">
    <location>
        <begin position="225"/>
        <end position="242"/>
    </location>
</feature>
<evidence type="ECO:0000256" key="1">
    <source>
        <dbReference type="SAM" id="MobiDB-lite"/>
    </source>
</evidence>
<feature type="compositionally biased region" description="Low complexity" evidence="1">
    <location>
        <begin position="70"/>
        <end position="79"/>
    </location>
</feature>
<accession>A0A834XBY7</accession>
<dbReference type="EMBL" id="JAAIUW010000002">
    <property type="protein sequence ID" value="KAF7842588.1"/>
    <property type="molecule type" value="Genomic_DNA"/>
</dbReference>
<name>A0A834XBY7_9FABA</name>
<feature type="compositionally biased region" description="Polar residues" evidence="1">
    <location>
        <begin position="277"/>
        <end position="286"/>
    </location>
</feature>